<evidence type="ECO:0000313" key="7">
    <source>
        <dbReference type="Proteomes" id="UP000567179"/>
    </source>
</evidence>
<evidence type="ECO:0000256" key="3">
    <source>
        <dbReference type="ARBA" id="ARBA00022989"/>
    </source>
</evidence>
<dbReference type="InterPro" id="IPR023352">
    <property type="entry name" value="MAPEG-like_dom_sf"/>
</dbReference>
<dbReference type="EMBL" id="JAACJJ010000003">
    <property type="protein sequence ID" value="KAF5328783.1"/>
    <property type="molecule type" value="Genomic_DNA"/>
</dbReference>
<sequence length="101" mass="11150">MSLTVTLAEGYVLRAFSCPTKLTLILATGFQNVGSAMVSVVLLLVVQTNLLSKYRKRAGIKYPPMYTEQAQVEASMDAWKFNCAQRAHQNTLEHIPAAYVA</sequence>
<organism evidence="6 7">
    <name type="scientific">Psilocybe cf. subviscida</name>
    <dbReference type="NCBI Taxonomy" id="2480587"/>
    <lineage>
        <taxon>Eukaryota</taxon>
        <taxon>Fungi</taxon>
        <taxon>Dikarya</taxon>
        <taxon>Basidiomycota</taxon>
        <taxon>Agaricomycotina</taxon>
        <taxon>Agaricomycetes</taxon>
        <taxon>Agaricomycetidae</taxon>
        <taxon>Agaricales</taxon>
        <taxon>Agaricineae</taxon>
        <taxon>Strophariaceae</taxon>
        <taxon>Psilocybe</taxon>
    </lineage>
</organism>
<dbReference type="GO" id="GO:0016020">
    <property type="term" value="C:membrane"/>
    <property type="evidence" value="ECO:0007669"/>
    <property type="project" value="UniProtKB-SubCell"/>
</dbReference>
<accession>A0A8H5FA40</accession>
<reference evidence="6 7" key="1">
    <citation type="journal article" date="2020" name="ISME J.">
        <title>Uncovering the hidden diversity of litter-decomposition mechanisms in mushroom-forming fungi.</title>
        <authorList>
            <person name="Floudas D."/>
            <person name="Bentzer J."/>
            <person name="Ahren D."/>
            <person name="Johansson T."/>
            <person name="Persson P."/>
            <person name="Tunlid A."/>
        </authorList>
    </citation>
    <scope>NUCLEOTIDE SEQUENCE [LARGE SCALE GENOMIC DNA]</scope>
    <source>
        <strain evidence="6 7">CBS 101986</strain>
    </source>
</reference>
<evidence type="ECO:0000256" key="4">
    <source>
        <dbReference type="ARBA" id="ARBA00023136"/>
    </source>
</evidence>
<name>A0A8H5FA40_9AGAR</name>
<evidence type="ECO:0000256" key="5">
    <source>
        <dbReference type="SAM" id="Phobius"/>
    </source>
</evidence>
<dbReference type="SUPFAM" id="SSF161084">
    <property type="entry name" value="MAPEG domain-like"/>
    <property type="match status" value="1"/>
</dbReference>
<gene>
    <name evidence="6" type="ORF">D9619_011540</name>
</gene>
<dbReference type="OrthoDB" id="410651at2759"/>
<dbReference type="Pfam" id="PF01124">
    <property type="entry name" value="MAPEG"/>
    <property type="match status" value="1"/>
</dbReference>
<proteinExistence type="predicted"/>
<dbReference type="Gene3D" id="1.20.120.550">
    <property type="entry name" value="Membrane associated eicosanoid/glutathione metabolism-like domain"/>
    <property type="match status" value="1"/>
</dbReference>
<evidence type="ECO:0000256" key="1">
    <source>
        <dbReference type="ARBA" id="ARBA00004370"/>
    </source>
</evidence>
<keyword evidence="4 5" id="KW-0472">Membrane</keyword>
<dbReference type="Proteomes" id="UP000567179">
    <property type="component" value="Unassembled WGS sequence"/>
</dbReference>
<keyword evidence="2 5" id="KW-0812">Transmembrane</keyword>
<protein>
    <submittedName>
        <fullName evidence="6">Uncharacterized protein</fullName>
    </submittedName>
</protein>
<feature type="transmembrane region" description="Helical" evidence="5">
    <location>
        <begin position="22"/>
        <end position="46"/>
    </location>
</feature>
<keyword evidence="3 5" id="KW-1133">Transmembrane helix</keyword>
<comment type="caution">
    <text evidence="6">The sequence shown here is derived from an EMBL/GenBank/DDBJ whole genome shotgun (WGS) entry which is preliminary data.</text>
</comment>
<evidence type="ECO:0000313" key="6">
    <source>
        <dbReference type="EMBL" id="KAF5328783.1"/>
    </source>
</evidence>
<dbReference type="InterPro" id="IPR001129">
    <property type="entry name" value="Membr-assoc_MAPEG"/>
</dbReference>
<comment type="subcellular location">
    <subcellularLocation>
        <location evidence="1">Membrane</location>
    </subcellularLocation>
</comment>
<dbReference type="AlphaFoldDB" id="A0A8H5FA40"/>
<evidence type="ECO:0000256" key="2">
    <source>
        <dbReference type="ARBA" id="ARBA00022692"/>
    </source>
</evidence>
<keyword evidence="7" id="KW-1185">Reference proteome</keyword>